<dbReference type="Proteomes" id="UP001372338">
    <property type="component" value="Unassembled WGS sequence"/>
</dbReference>
<comment type="caution">
    <text evidence="1">The sequence shown here is derived from an EMBL/GenBank/DDBJ whole genome shotgun (WGS) entry which is preliminary data.</text>
</comment>
<dbReference type="EMBL" id="JAYWIO010000007">
    <property type="protein sequence ID" value="KAK7251433.1"/>
    <property type="molecule type" value="Genomic_DNA"/>
</dbReference>
<reference evidence="1 2" key="1">
    <citation type="submission" date="2024-01" db="EMBL/GenBank/DDBJ databases">
        <title>The genomes of 5 underutilized Papilionoideae crops provide insights into root nodulation and disease resistanc.</title>
        <authorList>
            <person name="Yuan L."/>
        </authorList>
    </citation>
    <scope>NUCLEOTIDE SEQUENCE [LARGE SCALE GENOMIC DNA]</scope>
    <source>
        <strain evidence="1">ZHUSHIDOU_FW_LH</strain>
        <tissue evidence="1">Leaf</tissue>
    </source>
</reference>
<dbReference type="AlphaFoldDB" id="A0AAN9EBB9"/>
<keyword evidence="2" id="KW-1185">Reference proteome</keyword>
<sequence length="113" mass="12854">MRRRFDGGRRRRWIGQQRNENLAVFDLSSTVSTQFKRVVTCNSLLFSISPPFQNRTTNSTRSLSLSLSLFSFKRVLSFHPPSQTTQHQTHAPPFAVTASGRQICNPPDPTAYI</sequence>
<proteinExistence type="predicted"/>
<protein>
    <submittedName>
        <fullName evidence="1">Uncharacterized protein</fullName>
    </submittedName>
</protein>
<accession>A0AAN9EBB9</accession>
<gene>
    <name evidence="1" type="ORF">RIF29_34626</name>
</gene>
<evidence type="ECO:0000313" key="2">
    <source>
        <dbReference type="Proteomes" id="UP001372338"/>
    </source>
</evidence>
<organism evidence="1 2">
    <name type="scientific">Crotalaria pallida</name>
    <name type="common">Smooth rattlebox</name>
    <name type="synonym">Crotalaria striata</name>
    <dbReference type="NCBI Taxonomy" id="3830"/>
    <lineage>
        <taxon>Eukaryota</taxon>
        <taxon>Viridiplantae</taxon>
        <taxon>Streptophyta</taxon>
        <taxon>Embryophyta</taxon>
        <taxon>Tracheophyta</taxon>
        <taxon>Spermatophyta</taxon>
        <taxon>Magnoliopsida</taxon>
        <taxon>eudicotyledons</taxon>
        <taxon>Gunneridae</taxon>
        <taxon>Pentapetalae</taxon>
        <taxon>rosids</taxon>
        <taxon>fabids</taxon>
        <taxon>Fabales</taxon>
        <taxon>Fabaceae</taxon>
        <taxon>Papilionoideae</taxon>
        <taxon>50 kb inversion clade</taxon>
        <taxon>genistoids sensu lato</taxon>
        <taxon>core genistoids</taxon>
        <taxon>Crotalarieae</taxon>
        <taxon>Crotalaria</taxon>
    </lineage>
</organism>
<name>A0AAN9EBB9_CROPI</name>
<evidence type="ECO:0000313" key="1">
    <source>
        <dbReference type="EMBL" id="KAK7251433.1"/>
    </source>
</evidence>